<evidence type="ECO:0000256" key="4">
    <source>
        <dbReference type="ARBA" id="ARBA00022679"/>
    </source>
</evidence>
<dbReference type="InterPro" id="IPR050980">
    <property type="entry name" value="2C_sensor_his_kinase"/>
</dbReference>
<comment type="catalytic activity">
    <reaction evidence="1">
        <text>ATP + protein L-histidine = ADP + protein N-phospho-L-histidine.</text>
        <dbReference type="EC" id="2.7.13.3"/>
    </reaction>
</comment>
<dbReference type="PANTHER" id="PTHR44936">
    <property type="entry name" value="SENSOR PROTEIN CREC"/>
    <property type="match status" value="1"/>
</dbReference>
<organism evidence="7 8">
    <name type="scientific">Vibrio parahaemolyticus</name>
    <dbReference type="NCBI Taxonomy" id="670"/>
    <lineage>
        <taxon>Bacteria</taxon>
        <taxon>Pseudomonadati</taxon>
        <taxon>Pseudomonadota</taxon>
        <taxon>Gammaproteobacteria</taxon>
        <taxon>Vibrionales</taxon>
        <taxon>Vibrionaceae</taxon>
        <taxon>Vibrio</taxon>
    </lineage>
</organism>
<keyword evidence="5 7" id="KW-0418">Kinase</keyword>
<keyword evidence="6" id="KW-0902">Two-component regulatory system</keyword>
<evidence type="ECO:0000313" key="8">
    <source>
        <dbReference type="Proteomes" id="UP000555836"/>
    </source>
</evidence>
<dbReference type="InterPro" id="IPR036890">
    <property type="entry name" value="HATPase_C_sf"/>
</dbReference>
<evidence type="ECO:0000256" key="6">
    <source>
        <dbReference type="ARBA" id="ARBA00023012"/>
    </source>
</evidence>
<feature type="non-terminal residue" evidence="7">
    <location>
        <position position="1"/>
    </location>
</feature>
<evidence type="ECO:0000256" key="3">
    <source>
        <dbReference type="ARBA" id="ARBA00022553"/>
    </source>
</evidence>
<evidence type="ECO:0000313" key="7">
    <source>
        <dbReference type="EMBL" id="NMU25369.1"/>
    </source>
</evidence>
<dbReference type="GO" id="GO:0000160">
    <property type="term" value="P:phosphorelay signal transduction system"/>
    <property type="evidence" value="ECO:0007669"/>
    <property type="project" value="UniProtKB-KW"/>
</dbReference>
<dbReference type="PANTHER" id="PTHR44936:SF9">
    <property type="entry name" value="SENSOR PROTEIN CREC"/>
    <property type="match status" value="1"/>
</dbReference>
<feature type="non-terminal residue" evidence="7">
    <location>
        <position position="151"/>
    </location>
</feature>
<evidence type="ECO:0000256" key="1">
    <source>
        <dbReference type="ARBA" id="ARBA00000085"/>
    </source>
</evidence>
<accession>A0A7Y0X597</accession>
<proteinExistence type="predicted"/>
<comment type="caution">
    <text evidence="7">The sequence shown here is derived from an EMBL/GenBank/DDBJ whole genome shotgun (WGS) entry which is preliminary data.</text>
</comment>
<sequence length="151" mass="17339">LTVEGFRREFEHLPERVYDEFRRLCEDTRRLRQLAEASKDYLQSDNQMLATDWVPSVADWLEFKIEEEFDSAVLFNINEDVAAKVNVYWLGTCIDNLLRNALKYGVAPVELDVSTSEEKIVFQFRDAGGLTAKDWANLKKPFVSKSGLGLG</sequence>
<dbReference type="EC" id="2.7.13.3" evidence="2"/>
<protein>
    <recommendedName>
        <fullName evidence="2">histidine kinase</fullName>
        <ecNumber evidence="2">2.7.13.3</ecNumber>
    </recommendedName>
</protein>
<keyword evidence="4" id="KW-0808">Transferase</keyword>
<keyword evidence="3" id="KW-0597">Phosphoprotein</keyword>
<dbReference type="SUPFAM" id="SSF55874">
    <property type="entry name" value="ATPase domain of HSP90 chaperone/DNA topoisomerase II/histidine kinase"/>
    <property type="match status" value="1"/>
</dbReference>
<dbReference type="AlphaFoldDB" id="A0A7Y0X597"/>
<dbReference type="EMBL" id="JABCLD010001032">
    <property type="protein sequence ID" value="NMU25369.1"/>
    <property type="molecule type" value="Genomic_DNA"/>
</dbReference>
<evidence type="ECO:0000256" key="5">
    <source>
        <dbReference type="ARBA" id="ARBA00022777"/>
    </source>
</evidence>
<name>A0A7Y0X597_VIBPH</name>
<gene>
    <name evidence="7" type="ORF">HKB21_07025</name>
</gene>
<dbReference type="Proteomes" id="UP000555836">
    <property type="component" value="Unassembled WGS sequence"/>
</dbReference>
<dbReference type="Gene3D" id="3.30.565.10">
    <property type="entry name" value="Histidine kinase-like ATPase, C-terminal domain"/>
    <property type="match status" value="1"/>
</dbReference>
<dbReference type="GO" id="GO:0004673">
    <property type="term" value="F:protein histidine kinase activity"/>
    <property type="evidence" value="ECO:0007669"/>
    <property type="project" value="UniProtKB-EC"/>
</dbReference>
<reference evidence="7 8" key="1">
    <citation type="submission" date="2020-04" db="EMBL/GenBank/DDBJ databases">
        <title>Whole-genome sequencing of Vibrio spp. from China reveals different genetic environments of blaCTX-M-14 among diverse lineages.</title>
        <authorList>
            <person name="Zheng Z."/>
            <person name="Ye L."/>
            <person name="Chen S."/>
        </authorList>
    </citation>
    <scope>NUCLEOTIDE SEQUENCE [LARGE SCALE GENOMIC DNA]</scope>
    <source>
        <strain evidence="7 8">Vb0574</strain>
    </source>
</reference>
<evidence type="ECO:0000256" key="2">
    <source>
        <dbReference type="ARBA" id="ARBA00012438"/>
    </source>
</evidence>